<accession>A0A8H6HSJ5</accession>
<keyword evidence="3" id="KW-1185">Reference proteome</keyword>
<reference evidence="2 3" key="1">
    <citation type="submission" date="2020-07" db="EMBL/GenBank/DDBJ databases">
        <title>Comparative genomics of pyrophilous fungi reveals a link between fire events and developmental genes.</title>
        <authorList>
            <consortium name="DOE Joint Genome Institute"/>
            <person name="Steindorff A.S."/>
            <person name="Carver A."/>
            <person name="Calhoun S."/>
            <person name="Stillman K."/>
            <person name="Liu H."/>
            <person name="Lipzen A."/>
            <person name="Pangilinan J."/>
            <person name="Labutti K."/>
            <person name="Bruns T.D."/>
            <person name="Grigoriev I.V."/>
        </authorList>
    </citation>
    <scope>NUCLEOTIDE SEQUENCE [LARGE SCALE GENOMIC DNA]</scope>
    <source>
        <strain evidence="2 3">CBS 144469</strain>
    </source>
</reference>
<gene>
    <name evidence="2" type="ORF">DFP72DRAFT_1047188</name>
</gene>
<name>A0A8H6HSJ5_9AGAR</name>
<feature type="region of interest" description="Disordered" evidence="1">
    <location>
        <begin position="55"/>
        <end position="78"/>
    </location>
</feature>
<comment type="caution">
    <text evidence="2">The sequence shown here is derived from an EMBL/GenBank/DDBJ whole genome shotgun (WGS) entry which is preliminary data.</text>
</comment>
<evidence type="ECO:0000313" key="3">
    <source>
        <dbReference type="Proteomes" id="UP000521943"/>
    </source>
</evidence>
<dbReference type="EMBL" id="JACGCI010000044">
    <property type="protein sequence ID" value="KAF6752398.1"/>
    <property type="molecule type" value="Genomic_DNA"/>
</dbReference>
<sequence length="279" mass="30795">MDIATNAFRDPFAPYCLAWDDEIISSNMKPDYSARYWNLSNPYYPSSPVNYASEPPWEPTHPHTPGASPHSLGLPQAHQSHSDNFTAWLEPPSSPLTVHSCLWTAENQPSCSAHFAPENGDNFVDHLIFCHSMEGSTSQRSPRGVGSVQGDVRSSFTCRLPAGHSRSELEATTRRPPPLCATRVPLHELRAHLRAAHGLESFVSEFMTIRCCGALCLEEDIFKHAEEEGCRGMPGWVPEALRSRVGEERRRARGVIGGLEFQSGSCYDTGGHAGIEKIP</sequence>
<protein>
    <submittedName>
        <fullName evidence="2">Uncharacterized protein</fullName>
    </submittedName>
</protein>
<evidence type="ECO:0000313" key="2">
    <source>
        <dbReference type="EMBL" id="KAF6752398.1"/>
    </source>
</evidence>
<proteinExistence type="predicted"/>
<evidence type="ECO:0000256" key="1">
    <source>
        <dbReference type="SAM" id="MobiDB-lite"/>
    </source>
</evidence>
<organism evidence="2 3">
    <name type="scientific">Ephemerocybe angulata</name>
    <dbReference type="NCBI Taxonomy" id="980116"/>
    <lineage>
        <taxon>Eukaryota</taxon>
        <taxon>Fungi</taxon>
        <taxon>Dikarya</taxon>
        <taxon>Basidiomycota</taxon>
        <taxon>Agaricomycotina</taxon>
        <taxon>Agaricomycetes</taxon>
        <taxon>Agaricomycetidae</taxon>
        <taxon>Agaricales</taxon>
        <taxon>Agaricineae</taxon>
        <taxon>Psathyrellaceae</taxon>
        <taxon>Ephemerocybe</taxon>
    </lineage>
</organism>
<dbReference type="AlphaFoldDB" id="A0A8H6HSJ5"/>
<dbReference type="Proteomes" id="UP000521943">
    <property type="component" value="Unassembled WGS sequence"/>
</dbReference>